<sequence length="418" mass="48301">MALDNNTLQQQPTEVLIDGVLYDCANFRHPGGSIIKYYLGSGDATETYQQFHIKLPKADKYLKTLPHRLAPPRTNVDPTEQKRLDKLSADFKALHEACVEEGLFDACWPHIIYRFADIFVLHALGLFMLFRLPALWPLALFLLGIGEGRCGWWMHEAGHYSATSIPWLDIKIQEILYGVGCGMSGAWWRVQHNKHHATPQKHRHDVDLETLPLMAFNKVIARRGKRNINIRRWISLQMYLFGPVTCSLVALYWQLYLHVRHVIRTRRYTEAVSILARWVIVGVVCHQLQVSVWKGLGGVLFSQAFGAAYIFVSFSLNHSHLPVLSEDQHAHFVEYAAIYTMDVAPTWFVTWFMGYLNYQVEHHLFPCMPQFRFVALAPRVRMMFEANGLTYDSRPYMQVLRTTFKNLGDVAEYMVTKD</sequence>
<dbReference type="InterPro" id="IPR036400">
    <property type="entry name" value="Cyt_B5-like_heme/steroid_sf"/>
</dbReference>
<dbReference type="PANTHER" id="PTHR19353">
    <property type="entry name" value="FATTY ACID DESATURASE 2"/>
    <property type="match status" value="1"/>
</dbReference>
<evidence type="ECO:0000256" key="2">
    <source>
        <dbReference type="ARBA" id="ARBA00009295"/>
    </source>
</evidence>
<evidence type="ECO:0000256" key="3">
    <source>
        <dbReference type="ARBA" id="ARBA00022692"/>
    </source>
</evidence>
<dbReference type="SUPFAM" id="SSF55856">
    <property type="entry name" value="Cytochrome b5-like heme/steroid binding domain"/>
    <property type="match status" value="1"/>
</dbReference>
<keyword evidence="7 8" id="KW-0472">Membrane</keyword>
<dbReference type="PANTHER" id="PTHR19353:SF88">
    <property type="entry name" value="DELTA(5) FATTY ACID DESATURASE FAT-4"/>
    <property type="match status" value="1"/>
</dbReference>
<keyword evidence="6" id="KW-0443">Lipid metabolism</keyword>
<dbReference type="GeneID" id="26909532"/>
<feature type="transmembrane region" description="Helical" evidence="8">
    <location>
        <begin position="295"/>
        <end position="316"/>
    </location>
</feature>
<feature type="transmembrane region" description="Helical" evidence="8">
    <location>
        <begin position="336"/>
        <end position="358"/>
    </location>
</feature>
<dbReference type="EMBL" id="LGTL01000030">
    <property type="protein sequence ID" value="KPA74235.1"/>
    <property type="molecule type" value="Genomic_DNA"/>
</dbReference>
<dbReference type="Pfam" id="PF00487">
    <property type="entry name" value="FA_desaturase"/>
    <property type="match status" value="1"/>
</dbReference>
<dbReference type="VEuPathDB" id="TriTrypDB:LpyrH10_30_0100"/>
<keyword evidence="5" id="KW-0560">Oxidoreductase</keyword>
<dbReference type="PIRSF" id="PIRSF015921">
    <property type="entry name" value="FA_sphinglp_des"/>
    <property type="match status" value="1"/>
</dbReference>
<proteinExistence type="inferred from homology"/>
<keyword evidence="11" id="KW-1185">Reference proteome</keyword>
<keyword evidence="4 8" id="KW-1133">Transmembrane helix</keyword>
<evidence type="ECO:0000256" key="7">
    <source>
        <dbReference type="ARBA" id="ARBA00023136"/>
    </source>
</evidence>
<name>A0A0M9FQW2_LEPPY</name>
<feature type="transmembrane region" description="Helical" evidence="8">
    <location>
        <begin position="233"/>
        <end position="256"/>
    </location>
</feature>
<dbReference type="GO" id="GO:0016020">
    <property type="term" value="C:membrane"/>
    <property type="evidence" value="ECO:0007669"/>
    <property type="project" value="UniProtKB-SubCell"/>
</dbReference>
<dbReference type="AlphaFoldDB" id="A0A0M9FQW2"/>
<dbReference type="InterPro" id="IPR012171">
    <property type="entry name" value="Fatty_acid_desaturase"/>
</dbReference>
<evidence type="ECO:0000256" key="8">
    <source>
        <dbReference type="SAM" id="Phobius"/>
    </source>
</evidence>
<evidence type="ECO:0000313" key="10">
    <source>
        <dbReference type="EMBL" id="KPA74235.1"/>
    </source>
</evidence>
<comment type="similarity">
    <text evidence="2">Belongs to the fatty acid desaturase type 1 family.</text>
</comment>
<organism evidence="10 11">
    <name type="scientific">Leptomonas pyrrhocoris</name>
    <name type="common">Firebug parasite</name>
    <dbReference type="NCBI Taxonomy" id="157538"/>
    <lineage>
        <taxon>Eukaryota</taxon>
        <taxon>Discoba</taxon>
        <taxon>Euglenozoa</taxon>
        <taxon>Kinetoplastea</taxon>
        <taxon>Metakinetoplastina</taxon>
        <taxon>Trypanosomatida</taxon>
        <taxon>Trypanosomatidae</taxon>
        <taxon>Leishmaniinae</taxon>
        <taxon>Leptomonas</taxon>
    </lineage>
</organism>
<evidence type="ECO:0000256" key="6">
    <source>
        <dbReference type="ARBA" id="ARBA00023098"/>
    </source>
</evidence>
<evidence type="ECO:0000256" key="5">
    <source>
        <dbReference type="ARBA" id="ARBA00023002"/>
    </source>
</evidence>
<gene>
    <name evidence="10" type="ORF">ABB37_09249</name>
</gene>
<evidence type="ECO:0000256" key="1">
    <source>
        <dbReference type="ARBA" id="ARBA00004141"/>
    </source>
</evidence>
<evidence type="ECO:0000313" key="11">
    <source>
        <dbReference type="Proteomes" id="UP000037923"/>
    </source>
</evidence>
<keyword evidence="3 8" id="KW-0812">Transmembrane</keyword>
<comment type="caution">
    <text evidence="10">The sequence shown here is derived from an EMBL/GenBank/DDBJ whole genome shotgun (WGS) entry which is preliminary data.</text>
</comment>
<protein>
    <submittedName>
        <fullName evidence="10">Delta-5 fatty acid desaturase</fullName>
    </submittedName>
</protein>
<feature type="transmembrane region" description="Helical" evidence="8">
    <location>
        <begin position="119"/>
        <end position="145"/>
    </location>
</feature>
<dbReference type="GO" id="GO:0016717">
    <property type="term" value="F:oxidoreductase activity, acting on paired donors, with oxidation of a pair of donors resulting in the reduction of molecular oxygen to two molecules of water"/>
    <property type="evidence" value="ECO:0007669"/>
    <property type="project" value="TreeGrafter"/>
</dbReference>
<comment type="subcellular location">
    <subcellularLocation>
        <location evidence="1">Membrane</location>
        <topology evidence="1">Multi-pass membrane protein</topology>
    </subcellularLocation>
</comment>
<dbReference type="Proteomes" id="UP000037923">
    <property type="component" value="Unassembled WGS sequence"/>
</dbReference>
<dbReference type="CDD" id="cd03506">
    <property type="entry name" value="Delta6-FADS-like"/>
    <property type="match status" value="1"/>
</dbReference>
<dbReference type="OrthoDB" id="260091at2759"/>
<reference evidence="10 11" key="1">
    <citation type="submission" date="2015-07" db="EMBL/GenBank/DDBJ databases">
        <title>High-quality genome of monoxenous trypanosomatid Leptomonas pyrrhocoris.</title>
        <authorList>
            <person name="Flegontov P."/>
            <person name="Butenko A."/>
            <person name="Firsov S."/>
            <person name="Vlcek C."/>
            <person name="Logacheva M.D."/>
            <person name="Field M."/>
            <person name="Filatov D."/>
            <person name="Flegontova O."/>
            <person name="Gerasimov E."/>
            <person name="Jackson A.P."/>
            <person name="Kelly S."/>
            <person name="Opperdoes F."/>
            <person name="O'Reilly A."/>
            <person name="Votypka J."/>
            <person name="Yurchenko V."/>
            <person name="Lukes J."/>
        </authorList>
    </citation>
    <scope>NUCLEOTIDE SEQUENCE [LARGE SCALE GENOMIC DNA]</scope>
    <source>
        <strain evidence="10">H10</strain>
    </source>
</reference>
<evidence type="ECO:0000259" key="9">
    <source>
        <dbReference type="Pfam" id="PF00487"/>
    </source>
</evidence>
<dbReference type="InterPro" id="IPR005804">
    <property type="entry name" value="FA_desaturase_dom"/>
</dbReference>
<dbReference type="GO" id="GO:0006629">
    <property type="term" value="P:lipid metabolic process"/>
    <property type="evidence" value="ECO:0007669"/>
    <property type="project" value="UniProtKB-KW"/>
</dbReference>
<feature type="domain" description="Fatty acid desaturase" evidence="9">
    <location>
        <begin position="135"/>
        <end position="394"/>
    </location>
</feature>
<dbReference type="RefSeq" id="XP_015652674.1">
    <property type="nucleotide sequence ID" value="XM_015808623.1"/>
</dbReference>
<dbReference type="OMA" id="CGWWMHE"/>
<evidence type="ECO:0000256" key="4">
    <source>
        <dbReference type="ARBA" id="ARBA00022989"/>
    </source>
</evidence>
<accession>A0A0M9FQW2</accession>